<evidence type="ECO:0000313" key="6">
    <source>
        <dbReference type="Proteomes" id="UP000185491"/>
    </source>
</evidence>
<name>A0A1L7D261_9CORY</name>
<dbReference type="Pfam" id="PF07702">
    <property type="entry name" value="UTRA"/>
    <property type="match status" value="1"/>
</dbReference>
<evidence type="ECO:0000256" key="3">
    <source>
        <dbReference type="ARBA" id="ARBA00023163"/>
    </source>
</evidence>
<dbReference type="EMBL" id="CP009249">
    <property type="protein sequence ID" value="APT92051.1"/>
    <property type="molecule type" value="Genomic_DNA"/>
</dbReference>
<dbReference type="Gene3D" id="3.40.1410.10">
    <property type="entry name" value="Chorismate lyase-like"/>
    <property type="match status" value="1"/>
</dbReference>
<dbReference type="GO" id="GO:0003677">
    <property type="term" value="F:DNA binding"/>
    <property type="evidence" value="ECO:0007669"/>
    <property type="project" value="UniProtKB-KW"/>
</dbReference>
<evidence type="ECO:0000313" key="5">
    <source>
        <dbReference type="EMBL" id="APT92051.1"/>
    </source>
</evidence>
<keyword evidence="2" id="KW-0238">DNA-binding</keyword>
<dbReference type="InterPro" id="IPR000524">
    <property type="entry name" value="Tscrpt_reg_HTH_GntR"/>
</dbReference>
<keyword evidence="3" id="KW-0804">Transcription</keyword>
<dbReference type="SUPFAM" id="SSF46785">
    <property type="entry name" value="Winged helix' DNA-binding domain"/>
    <property type="match status" value="1"/>
</dbReference>
<dbReference type="SMART" id="SM00866">
    <property type="entry name" value="UTRA"/>
    <property type="match status" value="1"/>
</dbReference>
<dbReference type="Proteomes" id="UP000185491">
    <property type="component" value="Chromosome"/>
</dbReference>
<dbReference type="InterPro" id="IPR028978">
    <property type="entry name" value="Chorismate_lyase_/UTRA_dom_sf"/>
</dbReference>
<evidence type="ECO:0000256" key="1">
    <source>
        <dbReference type="ARBA" id="ARBA00023015"/>
    </source>
</evidence>
<keyword evidence="6" id="KW-1185">Reference proteome</keyword>
<dbReference type="PANTHER" id="PTHR44846">
    <property type="entry name" value="MANNOSYL-D-GLYCERATE TRANSPORT/METABOLISM SYSTEM REPRESSOR MNGR-RELATED"/>
    <property type="match status" value="1"/>
</dbReference>
<dbReference type="Gene3D" id="1.10.10.10">
    <property type="entry name" value="Winged helix-like DNA-binding domain superfamily/Winged helix DNA-binding domain"/>
    <property type="match status" value="1"/>
</dbReference>
<organism evidence="5 6">
    <name type="scientific">Corynebacterium phocae</name>
    <dbReference type="NCBI Taxonomy" id="161895"/>
    <lineage>
        <taxon>Bacteria</taxon>
        <taxon>Bacillati</taxon>
        <taxon>Actinomycetota</taxon>
        <taxon>Actinomycetes</taxon>
        <taxon>Mycobacteriales</taxon>
        <taxon>Corynebacteriaceae</taxon>
        <taxon>Corynebacterium</taxon>
    </lineage>
</organism>
<dbReference type="KEGG" id="cpho:CPHO_03135"/>
<dbReference type="InterPro" id="IPR036390">
    <property type="entry name" value="WH_DNA-bd_sf"/>
</dbReference>
<dbReference type="InterPro" id="IPR036388">
    <property type="entry name" value="WH-like_DNA-bd_sf"/>
</dbReference>
<gene>
    <name evidence="5" type="ORF">CPHO_03135</name>
</gene>
<protein>
    <recommendedName>
        <fullName evidence="4">HTH gntR-type domain-containing protein</fullName>
    </recommendedName>
</protein>
<dbReference type="PANTHER" id="PTHR44846:SF17">
    <property type="entry name" value="GNTR-FAMILY TRANSCRIPTIONAL REGULATOR"/>
    <property type="match status" value="1"/>
</dbReference>
<sequence length="236" mass="26756">MTSNSLNTHAYLKISDDLRSRIESGLLKPGDKFPTERQLVEEFDVARMTIRHALGILEDDGLIDRRRGRSGGTFVRVIPPVVQLGAPISIERQLEQDGHRASTRQVSVETRDVPGRLAPLLGLERGSQVWFLRRLRLYDGEVVSLMRHYLPVERYPDIADLDLDGPLYKSIITKHESVVPVMPTGIQQELLGVTRTQPLVRLGRIIYNPAGEPIDYVEEFVHTDKMSLQIWADVEV</sequence>
<dbReference type="GO" id="GO:0003700">
    <property type="term" value="F:DNA-binding transcription factor activity"/>
    <property type="evidence" value="ECO:0007669"/>
    <property type="project" value="InterPro"/>
</dbReference>
<dbReference type="GO" id="GO:0045892">
    <property type="term" value="P:negative regulation of DNA-templated transcription"/>
    <property type="evidence" value="ECO:0007669"/>
    <property type="project" value="TreeGrafter"/>
</dbReference>
<reference evidence="5 6" key="1">
    <citation type="submission" date="2014-08" db="EMBL/GenBank/DDBJ databases">
        <title>Complete genome sequence of Corynebacterium phocae M408/89/1(T)(=DSM 44612(T)), isolated from the common seal (Phoca vitulina).</title>
        <authorList>
            <person name="Ruckert C."/>
            <person name="Albersmeier A."/>
            <person name="Winkler A."/>
            <person name="Kalinowski J."/>
        </authorList>
    </citation>
    <scope>NUCLEOTIDE SEQUENCE [LARGE SCALE GENOMIC DNA]</scope>
    <source>
        <strain evidence="5 6">M408/89/1</strain>
    </source>
</reference>
<dbReference type="PROSITE" id="PS50949">
    <property type="entry name" value="HTH_GNTR"/>
    <property type="match status" value="1"/>
</dbReference>
<dbReference type="InterPro" id="IPR011663">
    <property type="entry name" value="UTRA"/>
</dbReference>
<keyword evidence="1" id="KW-0805">Transcription regulation</keyword>
<accession>A0A1L7D261</accession>
<dbReference type="AlphaFoldDB" id="A0A1L7D261"/>
<dbReference type="CDD" id="cd07377">
    <property type="entry name" value="WHTH_GntR"/>
    <property type="match status" value="1"/>
</dbReference>
<evidence type="ECO:0000256" key="2">
    <source>
        <dbReference type="ARBA" id="ARBA00023125"/>
    </source>
</evidence>
<dbReference type="STRING" id="161895.CPHO_03135"/>
<evidence type="ECO:0000259" key="4">
    <source>
        <dbReference type="PROSITE" id="PS50949"/>
    </source>
</evidence>
<dbReference type="RefSeq" id="WP_075733135.1">
    <property type="nucleotide sequence ID" value="NZ_CP009249.1"/>
</dbReference>
<dbReference type="SUPFAM" id="SSF64288">
    <property type="entry name" value="Chorismate lyase-like"/>
    <property type="match status" value="1"/>
</dbReference>
<dbReference type="InterPro" id="IPR050679">
    <property type="entry name" value="Bact_HTH_transcr_reg"/>
</dbReference>
<proteinExistence type="predicted"/>
<feature type="domain" description="HTH gntR-type" evidence="4">
    <location>
        <begin position="8"/>
        <end position="78"/>
    </location>
</feature>
<dbReference type="SMART" id="SM00345">
    <property type="entry name" value="HTH_GNTR"/>
    <property type="match status" value="1"/>
</dbReference>
<dbReference type="PRINTS" id="PR00035">
    <property type="entry name" value="HTHGNTR"/>
</dbReference>
<dbReference type="Pfam" id="PF00392">
    <property type="entry name" value="GntR"/>
    <property type="match status" value="1"/>
</dbReference>